<name>A0A1M7YP49_9VIBR</name>
<dbReference type="AlphaFoldDB" id="A0A1M7YP49"/>
<proteinExistence type="predicted"/>
<organism evidence="1 2">
    <name type="scientific">Vibrio quintilis</name>
    <dbReference type="NCBI Taxonomy" id="1117707"/>
    <lineage>
        <taxon>Bacteria</taxon>
        <taxon>Pseudomonadati</taxon>
        <taxon>Pseudomonadota</taxon>
        <taxon>Gammaproteobacteria</taxon>
        <taxon>Vibrionales</taxon>
        <taxon>Vibrionaceae</taxon>
        <taxon>Vibrio</taxon>
    </lineage>
</organism>
<reference evidence="2" key="1">
    <citation type="submission" date="2016-12" db="EMBL/GenBank/DDBJ databases">
        <authorList>
            <person name="Rodrigo-Torres L."/>
            <person name="Arahal R.D."/>
            <person name="Lucena T."/>
        </authorList>
    </citation>
    <scope>NUCLEOTIDE SEQUENCE [LARGE SCALE GENOMIC DNA]</scope>
</reference>
<dbReference type="EMBL" id="FRFG01000003">
    <property type="protein sequence ID" value="SHO54379.1"/>
    <property type="molecule type" value="Genomic_DNA"/>
</dbReference>
<protein>
    <submittedName>
        <fullName evidence="1">Uncharacterized protein</fullName>
    </submittedName>
</protein>
<gene>
    <name evidence="1" type="ORF">VQ7734_00093</name>
</gene>
<sequence>MIFTMKRVIFNGSRSSIKYSEMFQMFAPLLTRIETKNFLVTPFFICQFRELTVGAPFLFAQRPEKPPCNMMFGCGAIDGGVGASKVYKDPDWADKLEIELVGVDVITTGPTDDPIQLFPYESNKKANAFFFHLAEEMNERLMPPGKEFEAWLKDQLSLSPDETDLKLQVLEDSRDLSPPQLIHNAVETLNTCS</sequence>
<keyword evidence="2" id="KW-1185">Reference proteome</keyword>
<evidence type="ECO:0000313" key="2">
    <source>
        <dbReference type="Proteomes" id="UP000184600"/>
    </source>
</evidence>
<evidence type="ECO:0000313" key="1">
    <source>
        <dbReference type="EMBL" id="SHO54379.1"/>
    </source>
</evidence>
<dbReference type="RefSeq" id="WP_073579298.1">
    <property type="nucleotide sequence ID" value="NZ_AP024898.1"/>
</dbReference>
<accession>A0A1M7YP49</accession>
<dbReference type="Proteomes" id="UP000184600">
    <property type="component" value="Unassembled WGS sequence"/>
</dbReference>